<dbReference type="SUPFAM" id="SSF52096">
    <property type="entry name" value="ClpP/crotonase"/>
    <property type="match status" value="1"/>
</dbReference>
<feature type="region of interest" description="Disordered" evidence="1">
    <location>
        <begin position="750"/>
        <end position="775"/>
    </location>
</feature>
<feature type="domain" description="Tail specific protease" evidence="2">
    <location>
        <begin position="367"/>
        <end position="589"/>
    </location>
</feature>
<dbReference type="Gene3D" id="3.90.226.10">
    <property type="entry name" value="2-enoyl-CoA Hydratase, Chain A, domain 1"/>
    <property type="match status" value="1"/>
</dbReference>
<feature type="domain" description="CPAF-like PDZ" evidence="3">
    <location>
        <begin position="169"/>
        <end position="287"/>
    </location>
</feature>
<accession>A0A9P4R1B1</accession>
<dbReference type="AlphaFoldDB" id="A0A9P4R1B1"/>
<evidence type="ECO:0000313" key="4">
    <source>
        <dbReference type="EMBL" id="KAF2734899.1"/>
    </source>
</evidence>
<dbReference type="GO" id="GO:0008236">
    <property type="term" value="F:serine-type peptidase activity"/>
    <property type="evidence" value="ECO:0007669"/>
    <property type="project" value="InterPro"/>
</dbReference>
<dbReference type="InterPro" id="IPR052766">
    <property type="entry name" value="S41A_metabolite_peptidase"/>
</dbReference>
<dbReference type="InterPro" id="IPR029045">
    <property type="entry name" value="ClpP/crotonase-like_dom_sf"/>
</dbReference>
<name>A0A9P4R1B1_9PLEO</name>
<feature type="compositionally biased region" description="Polar residues" evidence="1">
    <location>
        <begin position="750"/>
        <end position="774"/>
    </location>
</feature>
<sequence length="795" mass="86559">MRSLILLFAATACAERVVDRNAPRVPTAVEPLPTLFKRDTYQEPCEEVSASWAAAPADATAPVKVSAQLAMDCLKSVPVDVDGDLKEIEELKELVQFQSTLEYLKKGIPEHHEGVDVVARLDDIAKGVSDGAYESDFDVQLDLHLLFLSTGDFHFNWYPDIRDIFVFARQGAQLASFSEDGLKLPELFLQSDLLLSMGGNSSFKPSAVKTINGQNATEYLYNVSLVVDFHTPDAQYNRLFPNQPSLASGGDVDGPWAAPVIYDGPETKFGFENGSSSTIPTIAQIRPGMDFTNVTDGPSFFNAFCQGPPEVAAEEAAPTATLEAASSAVATPSATRTLTPTGYPKPIAQSSSLSFMGYYLNGTYNDVAVVAFPNFEPKIGPGSNETAGTIEYQKMLRKFLADAVKDGKKKLVIDTRGNGGGFIDIGFETFKQLFPDTVPYGGSRYRAHEAFEIFSSALADLALNETLKTKEPELYESIQKGAPTFVFEDILNDTNQPFTSFRDYYGPYEFGNDSFTAIRRYNFSNNIDGYTNAGQGPELTIELTGYLSNSPPPPQPFKPENMVILQDGFCGSTCAIFAELMREQGQVQTIAFGGRPVNAPMQGVGGSKGSQVLTFSFIEQMAKSTLNWTTSIMGPTMGERVNTTAIGRITRTEQLYVRSSRLNPDAEVWFRVNSLNNMRQNDTTQTPLEFVYEAADCRLFYTVAGASDVTLLWQRAADVKWGKGKCVEGSMGEKTAIGMVAQQAFNEDQAASNPNLSDPQDADPNSPQQSNSGSEIRMSRGMMVAIAAVGAALLL</sequence>
<evidence type="ECO:0000313" key="5">
    <source>
        <dbReference type="Proteomes" id="UP000799444"/>
    </source>
</evidence>
<dbReference type="PANTHER" id="PTHR37049:SF4">
    <property type="entry name" value="RHODANESE DOMAIN-CONTAINING PROTEIN"/>
    <property type="match status" value="1"/>
</dbReference>
<evidence type="ECO:0000259" key="3">
    <source>
        <dbReference type="Pfam" id="PF23658"/>
    </source>
</evidence>
<keyword evidence="5" id="KW-1185">Reference proteome</keyword>
<dbReference type="Pfam" id="PF23658">
    <property type="entry name" value="PDZ_CPAF_rel"/>
    <property type="match status" value="1"/>
</dbReference>
<dbReference type="Pfam" id="PF03572">
    <property type="entry name" value="Peptidase_S41"/>
    <property type="match status" value="1"/>
</dbReference>
<protein>
    <recommendedName>
        <fullName evidence="6">Tail specific protease domain-containing protein</fullName>
    </recommendedName>
</protein>
<dbReference type="InterPro" id="IPR056186">
    <property type="entry name" value="PDZ_CPAF-rel"/>
</dbReference>
<organism evidence="4 5">
    <name type="scientific">Polyplosphaeria fusca</name>
    <dbReference type="NCBI Taxonomy" id="682080"/>
    <lineage>
        <taxon>Eukaryota</taxon>
        <taxon>Fungi</taxon>
        <taxon>Dikarya</taxon>
        <taxon>Ascomycota</taxon>
        <taxon>Pezizomycotina</taxon>
        <taxon>Dothideomycetes</taxon>
        <taxon>Pleosporomycetidae</taxon>
        <taxon>Pleosporales</taxon>
        <taxon>Tetraplosphaeriaceae</taxon>
        <taxon>Polyplosphaeria</taxon>
    </lineage>
</organism>
<proteinExistence type="predicted"/>
<evidence type="ECO:0000259" key="2">
    <source>
        <dbReference type="Pfam" id="PF03572"/>
    </source>
</evidence>
<dbReference type="PANTHER" id="PTHR37049">
    <property type="entry name" value="PEPTIDASE S41 FAMILY PROTEIN"/>
    <property type="match status" value="1"/>
</dbReference>
<dbReference type="InterPro" id="IPR005151">
    <property type="entry name" value="Tail-specific_protease"/>
</dbReference>
<comment type="caution">
    <text evidence="4">The sequence shown here is derived from an EMBL/GenBank/DDBJ whole genome shotgun (WGS) entry which is preliminary data.</text>
</comment>
<dbReference type="GO" id="GO:0006508">
    <property type="term" value="P:proteolysis"/>
    <property type="evidence" value="ECO:0007669"/>
    <property type="project" value="InterPro"/>
</dbReference>
<dbReference type="OrthoDB" id="27214at2759"/>
<dbReference type="EMBL" id="ML996142">
    <property type="protein sequence ID" value="KAF2734899.1"/>
    <property type="molecule type" value="Genomic_DNA"/>
</dbReference>
<evidence type="ECO:0008006" key="6">
    <source>
        <dbReference type="Google" id="ProtNLM"/>
    </source>
</evidence>
<evidence type="ECO:0000256" key="1">
    <source>
        <dbReference type="SAM" id="MobiDB-lite"/>
    </source>
</evidence>
<dbReference type="Proteomes" id="UP000799444">
    <property type="component" value="Unassembled WGS sequence"/>
</dbReference>
<gene>
    <name evidence="4" type="ORF">EJ04DRAFT_227977</name>
</gene>
<reference evidence="4" key="1">
    <citation type="journal article" date="2020" name="Stud. Mycol.">
        <title>101 Dothideomycetes genomes: a test case for predicting lifestyles and emergence of pathogens.</title>
        <authorList>
            <person name="Haridas S."/>
            <person name="Albert R."/>
            <person name="Binder M."/>
            <person name="Bloem J."/>
            <person name="Labutti K."/>
            <person name="Salamov A."/>
            <person name="Andreopoulos B."/>
            <person name="Baker S."/>
            <person name="Barry K."/>
            <person name="Bills G."/>
            <person name="Bluhm B."/>
            <person name="Cannon C."/>
            <person name="Castanera R."/>
            <person name="Culley D."/>
            <person name="Daum C."/>
            <person name="Ezra D."/>
            <person name="Gonzalez J."/>
            <person name="Henrissat B."/>
            <person name="Kuo A."/>
            <person name="Liang C."/>
            <person name="Lipzen A."/>
            <person name="Lutzoni F."/>
            <person name="Magnuson J."/>
            <person name="Mondo S."/>
            <person name="Nolan M."/>
            <person name="Ohm R."/>
            <person name="Pangilinan J."/>
            <person name="Park H.-J."/>
            <person name="Ramirez L."/>
            <person name="Alfaro M."/>
            <person name="Sun H."/>
            <person name="Tritt A."/>
            <person name="Yoshinaga Y."/>
            <person name="Zwiers L.-H."/>
            <person name="Turgeon B."/>
            <person name="Goodwin S."/>
            <person name="Spatafora J."/>
            <person name="Crous P."/>
            <person name="Grigoriev I."/>
        </authorList>
    </citation>
    <scope>NUCLEOTIDE SEQUENCE</scope>
    <source>
        <strain evidence="4">CBS 125425</strain>
    </source>
</reference>